<keyword evidence="2" id="KW-1185">Reference proteome</keyword>
<comment type="caution">
    <text evidence="1">The sequence shown here is derived from an EMBL/GenBank/DDBJ whole genome shotgun (WGS) entry which is preliminary data.</text>
</comment>
<proteinExistence type="predicted"/>
<dbReference type="InterPro" id="IPR014729">
    <property type="entry name" value="Rossmann-like_a/b/a_fold"/>
</dbReference>
<dbReference type="Gene3D" id="1.10.579.10">
    <property type="entry name" value="DNA Cyclobutane Dipyrimidine Photolyase, subunit A, domain 3"/>
    <property type="match status" value="1"/>
</dbReference>
<dbReference type="InterPro" id="IPR036134">
    <property type="entry name" value="Crypto/Photolyase_FAD-like_sf"/>
</dbReference>
<dbReference type="EMBL" id="AAQH01000019">
    <property type="protein sequence ID" value="EAT11358.1"/>
    <property type="molecule type" value="Genomic_DNA"/>
</dbReference>
<evidence type="ECO:0000313" key="2">
    <source>
        <dbReference type="Proteomes" id="UP000004263"/>
    </source>
</evidence>
<name>Q1MZA8_9GAMM</name>
<dbReference type="AlphaFoldDB" id="Q1MZA8"/>
<dbReference type="Gene3D" id="3.40.50.620">
    <property type="entry name" value="HUPs"/>
    <property type="match status" value="1"/>
</dbReference>
<dbReference type="InterPro" id="IPR052551">
    <property type="entry name" value="UV-DNA_repair_photolyase"/>
</dbReference>
<dbReference type="HOGENOM" id="CLU_031632_1_0_6"/>
<dbReference type="STRING" id="207949.RED65_13062"/>
<dbReference type="InterPro" id="IPR007357">
    <property type="entry name" value="PhrB-like"/>
</dbReference>
<dbReference type="RefSeq" id="WP_007018615.1">
    <property type="nucleotide sequence ID" value="NZ_CH724117.1"/>
</dbReference>
<dbReference type="Gene3D" id="1.10.10.1710">
    <property type="entry name" value="Deoxyribodipyrimidine photolyase-related"/>
    <property type="match status" value="1"/>
</dbReference>
<evidence type="ECO:0000313" key="1">
    <source>
        <dbReference type="EMBL" id="EAT11358.1"/>
    </source>
</evidence>
<dbReference type="OrthoDB" id="5288100at2"/>
<reference evidence="1 2" key="1">
    <citation type="submission" date="2006-03" db="EMBL/GenBank/DDBJ databases">
        <authorList>
            <person name="Pinhassi J."/>
            <person name="Pedros-Alio C."/>
            <person name="Ferriera S."/>
            <person name="Johnson J."/>
            <person name="Kravitz S."/>
            <person name="Halpern A."/>
            <person name="Remington K."/>
            <person name="Beeson K."/>
            <person name="Tran B."/>
            <person name="Rogers Y.-H."/>
            <person name="Friedman R."/>
            <person name="Venter J.C."/>
        </authorList>
    </citation>
    <scope>NUCLEOTIDE SEQUENCE [LARGE SCALE GENOMIC DNA]</scope>
    <source>
        <strain evidence="1 2">RED65</strain>
    </source>
</reference>
<accession>Q1MZA8</accession>
<dbReference type="Gene3D" id="1.25.40.80">
    <property type="match status" value="1"/>
</dbReference>
<dbReference type="Pfam" id="PF04244">
    <property type="entry name" value="DPRP"/>
    <property type="match status" value="1"/>
</dbReference>
<organism evidence="1 2">
    <name type="scientific">Bermanella marisrubri</name>
    <dbReference type="NCBI Taxonomy" id="207949"/>
    <lineage>
        <taxon>Bacteria</taxon>
        <taxon>Pseudomonadati</taxon>
        <taxon>Pseudomonadota</taxon>
        <taxon>Gammaproteobacteria</taxon>
        <taxon>Oceanospirillales</taxon>
        <taxon>Oceanospirillaceae</taxon>
        <taxon>Bermanella</taxon>
    </lineage>
</organism>
<dbReference type="Proteomes" id="UP000004263">
    <property type="component" value="Unassembled WGS sequence"/>
</dbReference>
<dbReference type="SUPFAM" id="SSF48173">
    <property type="entry name" value="Cryptochrome/photolyase FAD-binding domain"/>
    <property type="match status" value="1"/>
</dbReference>
<dbReference type="PANTHER" id="PTHR38657:SF1">
    <property type="entry name" value="SLR1343 PROTEIN"/>
    <property type="match status" value="1"/>
</dbReference>
<evidence type="ECO:0008006" key="3">
    <source>
        <dbReference type="Google" id="ProtNLM"/>
    </source>
</evidence>
<gene>
    <name evidence="1" type="ORF">RED65_13062</name>
</gene>
<sequence length="516" mass="60327">MHYDNICLILGDQLNAGHSWFQKKDQDTLFVIAELYQETQYTKHHIQKLCGFFMAMDKFAKALKKAGHEVLHLSLDDTQEFSNLPELIRHLTSKYKATTFHYQRPDEYRLLEQLRNLDLPNTATKESDTEHFLLPFEEIEKTFKPNKAHRMEAFYRKMRKQFNILMNGDEPAGGKWNFDQDNRGSLSEEAIQDIPEPISFSHDARSTIKRLDKHGVEYFGSLNNKQSFIWPITRSEARQVLDYFCDSLLPKFGLYQDAMTLHSAHAWSLYHSRLSFALNTKMISPLEVIQKAIQAYEQSNQINLAQIEGFVRQILGWREFIRAMYWINMPDYQNKNSLDASRSLPNYFWNGETKMQCMRACLSQSLEHAYAHHIQRLMIIGNFSLLAGLDPKAVDAWYLGVYIDAIEWVEMPNTRGMSQFADGGLVASKPYAGSANYINKMSDYCQSCYYKHNQKTGDRACPFNSLYWHFLDRHQEKFAKNPRMALTYKNWQKQKPENKEAVLKQAKTYLNDIEAL</sequence>
<dbReference type="PANTHER" id="PTHR38657">
    <property type="entry name" value="SLR1343 PROTEIN"/>
    <property type="match status" value="1"/>
</dbReference>
<protein>
    <recommendedName>
        <fullName evidence="3">Deoxyribodipyrimidine photolyase-related protein</fullName>
    </recommendedName>
</protein>